<evidence type="ECO:0000313" key="1">
    <source>
        <dbReference type="EMBL" id="KFC22715.1"/>
    </source>
</evidence>
<comment type="caution">
    <text evidence="1">The sequence shown here is derived from an EMBL/GenBank/DDBJ whole genome shotgun (WGS) entry which is preliminary data.</text>
</comment>
<gene>
    <name evidence="1" type="ORF">IO89_06585</name>
</gene>
<reference evidence="1 2" key="1">
    <citation type="submission" date="2014-07" db="EMBL/GenBank/DDBJ databases">
        <title>Epilithonimonas lactis LMG 22401 Genome.</title>
        <authorList>
            <person name="Pipes S.E."/>
            <person name="Stropko S.J."/>
        </authorList>
    </citation>
    <scope>NUCLEOTIDE SEQUENCE [LARGE SCALE GENOMIC DNA]</scope>
    <source>
        <strain evidence="1 2">LMG 24401</strain>
    </source>
</reference>
<dbReference type="STRING" id="421072.SAMN04488097_3234"/>
<keyword evidence="2" id="KW-1185">Reference proteome</keyword>
<protein>
    <submittedName>
        <fullName evidence="1">Uncharacterized protein</fullName>
    </submittedName>
</protein>
<organism evidence="1 2">
    <name type="scientific">Epilithonimonas lactis</name>
    <dbReference type="NCBI Taxonomy" id="421072"/>
    <lineage>
        <taxon>Bacteria</taxon>
        <taxon>Pseudomonadati</taxon>
        <taxon>Bacteroidota</taxon>
        <taxon>Flavobacteriia</taxon>
        <taxon>Flavobacteriales</taxon>
        <taxon>Weeksellaceae</taxon>
        <taxon>Chryseobacterium group</taxon>
        <taxon>Epilithonimonas</taxon>
    </lineage>
</organism>
<dbReference type="Proteomes" id="UP000028623">
    <property type="component" value="Unassembled WGS sequence"/>
</dbReference>
<proteinExistence type="predicted"/>
<evidence type="ECO:0000313" key="2">
    <source>
        <dbReference type="Proteomes" id="UP000028623"/>
    </source>
</evidence>
<accession>A0A085BJS0</accession>
<dbReference type="EMBL" id="JPLY01000002">
    <property type="protein sequence ID" value="KFC22715.1"/>
    <property type="molecule type" value="Genomic_DNA"/>
</dbReference>
<dbReference type="AlphaFoldDB" id="A0A085BJS0"/>
<sequence>MSFRYLILRPDARSHPLPFTSRTLTFVKDLSFIFWATYPPSVPNLFAIAIPATKNKLHSNLTKWFIDSNKKNRKDEISRVADSSSKRVLLSISKFPFLIKIILPDPKGNDSSISSNLFLLPLGLGQTKIN</sequence>
<name>A0A085BJS0_9FLAO</name>